<dbReference type="eggNOG" id="ENOG502SDK4">
    <property type="taxonomic scope" value="Eukaryota"/>
</dbReference>
<evidence type="ECO:0000256" key="5">
    <source>
        <dbReference type="ARBA" id="ARBA00023015"/>
    </source>
</evidence>
<dbReference type="GO" id="GO:0008270">
    <property type="term" value="F:zinc ion binding"/>
    <property type="evidence" value="ECO:0007669"/>
    <property type="project" value="UniProtKB-KW"/>
</dbReference>
<dbReference type="AlphaFoldDB" id="E9EDU0"/>
<dbReference type="Gene3D" id="3.30.40.10">
    <property type="entry name" value="Zinc/RING finger domain, C3HC4 (zinc finger)"/>
    <property type="match status" value="1"/>
</dbReference>
<evidence type="ECO:0000256" key="2">
    <source>
        <dbReference type="ARBA" id="ARBA00022723"/>
    </source>
</evidence>
<sequence>MTAHSPCQRTAPFLHRTWLKGVRALQESSVMGNIISSPMHKLPHGESDDGPPAKRRRISSPDSLDLDHFVASPRLSESGSTLRIEVLKILHKDSKKVKKYQGTPVPHDILTTKARCKVSMFDMSSGPPQILYCQSQLCDLITFKNPNGPYRVARVDLPVPFFIPRESILINRPDDGTFDLSDSYQLLIELEAANAAHWPPLDEQDFGIPTQSLYPPWGTTRHWILSSRFDSVFGRMRNPLSLSARYPSDQSTYQTNYVMDVDLRWTAGFKALRRLEKGSMPCITAIHPDVDIFSDNAMSHPGEYGTNGINDHADDDESPQDQDDELAGDQTPSRSLRAREKNKIYNLKVLSDQALGREKKHRGRNSNTGMNGEGRVQYILPSDQPISLEFYCCITCGACHDSMDLLQLHLQTSHPTYNYVLETTSQGPLFRVAALREPTTLSPRKALQLARPANPFSIQALISGDQNWAMSRLGPDGDEVFKSPTKSFLDRIQSGSPVAKLSKPPLRRPVKAASVSKVLVPNIPQPLFHPISKAKLKPGQEVPQNTPDNTWLIQKHRESIADFSDVTAAEKEYIWEWDGYILRQNITSAAYFPRAWLNFVEEKAGWLAGAQHRMLEFGKHSSVLLARDVLDDEDMQQAFRYINEARAKSAKGQSPHGEMLAADDRAKDMASTKQSPKVSQIRKGANGCTICQLPVIGPRLLVCSNTTCLKRLYHADCIKSDAVMSVTKPGWLCNVCSRSRGSD</sequence>
<dbReference type="InterPro" id="IPR011011">
    <property type="entry name" value="Znf_FYVE_PHD"/>
</dbReference>
<dbReference type="OrthoDB" id="166746at2759"/>
<evidence type="ECO:0000259" key="8">
    <source>
        <dbReference type="Pfam" id="PF09733"/>
    </source>
</evidence>
<proteinExistence type="inferred from homology"/>
<evidence type="ECO:0000256" key="1">
    <source>
        <dbReference type="ARBA" id="ARBA00007416"/>
    </source>
</evidence>
<feature type="region of interest" description="Disordered" evidence="7">
    <location>
        <begin position="355"/>
        <end position="374"/>
    </location>
</feature>
<organism evidence="10">
    <name type="scientific">Metarhizium acridum (strain CQMa 102)</name>
    <dbReference type="NCBI Taxonomy" id="655827"/>
    <lineage>
        <taxon>Eukaryota</taxon>
        <taxon>Fungi</taxon>
        <taxon>Dikarya</taxon>
        <taxon>Ascomycota</taxon>
        <taxon>Pezizomycotina</taxon>
        <taxon>Sordariomycetes</taxon>
        <taxon>Hypocreomycetidae</taxon>
        <taxon>Hypocreales</taxon>
        <taxon>Clavicipitaceae</taxon>
        <taxon>Metarhizium</taxon>
    </lineage>
</organism>
<dbReference type="EMBL" id="GL698562">
    <property type="protein sequence ID" value="EFY85899.1"/>
    <property type="molecule type" value="Genomic_DNA"/>
</dbReference>
<reference evidence="9 10" key="1">
    <citation type="journal article" date="2011" name="PLoS Genet.">
        <title>Genome sequencing and comparative transcriptomics of the model entomopathogenic fungi Metarhizium anisopliae and M. acridum.</title>
        <authorList>
            <person name="Gao Q."/>
            <person name="Jin K."/>
            <person name="Ying S.H."/>
            <person name="Zhang Y."/>
            <person name="Xiao G."/>
            <person name="Shang Y."/>
            <person name="Duan Z."/>
            <person name="Hu X."/>
            <person name="Xie X.Q."/>
            <person name="Zhou G."/>
            <person name="Peng G."/>
            <person name="Luo Z."/>
            <person name="Huang W."/>
            <person name="Wang B."/>
            <person name="Fang W."/>
            <person name="Wang S."/>
            <person name="Zhong Y."/>
            <person name="Ma L.J."/>
            <person name="St Leger R.J."/>
            <person name="Zhao G.P."/>
            <person name="Pei Y."/>
            <person name="Feng M.G."/>
            <person name="Xia Y."/>
            <person name="Wang C."/>
        </authorList>
    </citation>
    <scope>NUCLEOTIDE SEQUENCE [LARGE SCALE GENOMIC DNA]</scope>
    <source>
        <strain evidence="9 10">CQMa 102</strain>
    </source>
</reference>
<feature type="domain" description="Polycomb protein VEFS-Box" evidence="8">
    <location>
        <begin position="545"/>
        <end position="611"/>
    </location>
</feature>
<dbReference type="HOGENOM" id="CLU_019535_0_0_1"/>
<feature type="region of interest" description="Disordered" evidence="7">
    <location>
        <begin position="35"/>
        <end position="60"/>
    </location>
</feature>
<evidence type="ECO:0000313" key="10">
    <source>
        <dbReference type="Proteomes" id="UP000002499"/>
    </source>
</evidence>
<dbReference type="Pfam" id="PF09733">
    <property type="entry name" value="VEFS-Box"/>
    <property type="match status" value="1"/>
</dbReference>
<keyword evidence="10" id="KW-1185">Reference proteome</keyword>
<comment type="similarity">
    <text evidence="1">Belongs to the VEFS (VRN2-EMF2-FIS2-SU(Z)12) family.</text>
</comment>
<dbReference type="InterPro" id="IPR013083">
    <property type="entry name" value="Znf_RING/FYVE/PHD"/>
</dbReference>
<keyword evidence="2" id="KW-0479">Metal-binding</keyword>
<evidence type="ECO:0000256" key="4">
    <source>
        <dbReference type="ARBA" id="ARBA00022833"/>
    </source>
</evidence>
<evidence type="ECO:0000256" key="3">
    <source>
        <dbReference type="ARBA" id="ARBA00022771"/>
    </source>
</evidence>
<evidence type="ECO:0000313" key="9">
    <source>
        <dbReference type="EMBL" id="EFY85899.1"/>
    </source>
</evidence>
<evidence type="ECO:0000256" key="6">
    <source>
        <dbReference type="ARBA" id="ARBA00023163"/>
    </source>
</evidence>
<accession>E9EDU0</accession>
<gene>
    <name evidence="9" type="ORF">MAC_08045</name>
</gene>
<dbReference type="CDD" id="cd21552">
    <property type="entry name" value="VEFS-box_ctSUZ12-like"/>
    <property type="match status" value="1"/>
</dbReference>
<dbReference type="GeneID" id="19252356"/>
<keyword evidence="5" id="KW-0805">Transcription regulation</keyword>
<dbReference type="InterPro" id="IPR019786">
    <property type="entry name" value="Zinc_finger_PHD-type_CS"/>
</dbReference>
<protein>
    <recommendedName>
        <fullName evidence="8">Polycomb protein VEFS-Box domain-containing protein</fullName>
    </recommendedName>
</protein>
<dbReference type="STRING" id="655827.E9EDU0"/>
<feature type="region of interest" description="Disordered" evidence="7">
    <location>
        <begin position="297"/>
        <end position="338"/>
    </location>
</feature>
<dbReference type="InterPro" id="IPR019135">
    <property type="entry name" value="Polycomb_protein_VEFS-Box"/>
</dbReference>
<dbReference type="CDD" id="cd15489">
    <property type="entry name" value="PHD_SF"/>
    <property type="match status" value="1"/>
</dbReference>
<dbReference type="Proteomes" id="UP000002499">
    <property type="component" value="Unassembled WGS sequence"/>
</dbReference>
<keyword evidence="3" id="KW-0863">Zinc-finger</keyword>
<keyword evidence="6" id="KW-0804">Transcription</keyword>
<feature type="compositionally biased region" description="Acidic residues" evidence="7">
    <location>
        <begin position="313"/>
        <end position="327"/>
    </location>
</feature>
<evidence type="ECO:0000256" key="7">
    <source>
        <dbReference type="SAM" id="MobiDB-lite"/>
    </source>
</evidence>
<dbReference type="PROSITE" id="PS01359">
    <property type="entry name" value="ZF_PHD_1"/>
    <property type="match status" value="1"/>
</dbReference>
<dbReference type="SUPFAM" id="SSF57903">
    <property type="entry name" value="FYVE/PHD zinc finger"/>
    <property type="match status" value="1"/>
</dbReference>
<keyword evidence="4" id="KW-0862">Zinc</keyword>
<dbReference type="InParanoid" id="E9EDU0"/>
<dbReference type="KEGG" id="maw:19252356"/>
<name>E9EDU0_METAQ</name>
<dbReference type="OMA" id="KEYIWEW"/>